<dbReference type="GO" id="GO:0005655">
    <property type="term" value="C:nucleolar ribonuclease P complex"/>
    <property type="evidence" value="ECO:0007669"/>
    <property type="project" value="InterPro"/>
</dbReference>
<dbReference type="PANTHER" id="PTHR22731">
    <property type="entry name" value="RIBONUCLEASES P/MRP PROTEIN SUBUNIT POP1"/>
    <property type="match status" value="1"/>
</dbReference>
<accession>A0A131Y8I0</accession>
<dbReference type="EMBL" id="GEFM01001014">
    <property type="protein sequence ID" value="JAP74782.1"/>
    <property type="molecule type" value="mRNA"/>
</dbReference>
<organism evidence="2">
    <name type="scientific">Ixodes ricinus</name>
    <name type="common">Common tick</name>
    <name type="synonym">Acarus ricinus</name>
    <dbReference type="NCBI Taxonomy" id="34613"/>
    <lineage>
        <taxon>Eukaryota</taxon>
        <taxon>Metazoa</taxon>
        <taxon>Ecdysozoa</taxon>
        <taxon>Arthropoda</taxon>
        <taxon>Chelicerata</taxon>
        <taxon>Arachnida</taxon>
        <taxon>Acari</taxon>
        <taxon>Parasitiformes</taxon>
        <taxon>Ixodida</taxon>
        <taxon>Ixodoidea</taxon>
        <taxon>Ixodidae</taxon>
        <taxon>Ixodinae</taxon>
        <taxon>Ixodes</taxon>
    </lineage>
</organism>
<sequence length="262" mass="29054">MAKHLRYPPDKRPSFQKLGVPCPFFFPWKELVHQWAAAVDASHSSDGEGMGKERPFFVLRSRKVTRRLAALLTEENKERKRPYGHSPTLEAIRGIRLASAETGVDLSRALACVWVSCRSKGIPNRFDSICIPKADDLSTESPSDALAGPCESLHKVPRKRKGAEKKGAKRKKVVRLTVEELLARPAVGDVVNCCSRRLIGCVVGGDYCFSEAAGRGVGYVSVLGLLEFVEESARRGTKPLVLLRHQHSVQYRFASLRVLTDC</sequence>
<dbReference type="AlphaFoldDB" id="A0A131Y8I0"/>
<dbReference type="GO" id="GO:0001682">
    <property type="term" value="P:tRNA 5'-leader removal"/>
    <property type="evidence" value="ECO:0007669"/>
    <property type="project" value="InterPro"/>
</dbReference>
<dbReference type="GO" id="GO:0000172">
    <property type="term" value="C:ribonuclease MRP complex"/>
    <property type="evidence" value="ECO:0007669"/>
    <property type="project" value="InterPro"/>
</dbReference>
<dbReference type="PANTHER" id="PTHR22731:SF3">
    <property type="entry name" value="RIBONUCLEASES P_MRP PROTEIN SUBUNIT POP1"/>
    <property type="match status" value="1"/>
</dbReference>
<protein>
    <submittedName>
        <fullName evidence="2">Putative ribonucleases p/mrp protein subunit pop1</fullName>
    </submittedName>
</protein>
<dbReference type="InterPro" id="IPR039182">
    <property type="entry name" value="Pop1"/>
</dbReference>
<dbReference type="Pfam" id="PF22770">
    <property type="entry name" value="POP1_C"/>
    <property type="match status" value="1"/>
</dbReference>
<name>A0A131Y8I0_IXORI</name>
<evidence type="ECO:0000259" key="1">
    <source>
        <dbReference type="Pfam" id="PF22770"/>
    </source>
</evidence>
<dbReference type="InterPro" id="IPR055079">
    <property type="entry name" value="POP1_C"/>
</dbReference>
<proteinExistence type="evidence at transcript level"/>
<evidence type="ECO:0000313" key="2">
    <source>
        <dbReference type="EMBL" id="JAP74782.1"/>
    </source>
</evidence>
<feature type="domain" description="POP1 C-terminal" evidence="1">
    <location>
        <begin position="109"/>
        <end position="259"/>
    </location>
</feature>
<reference evidence="2" key="1">
    <citation type="submission" date="2016-02" db="EMBL/GenBank/DDBJ databases">
        <title>RNAseq analyses of the midgut from blood- or serum-fed Ixodes ricinus ticks.</title>
        <authorList>
            <person name="Perner J."/>
            <person name="Provaznik J."/>
            <person name="Schrenkova J."/>
            <person name="Urbanova V."/>
            <person name="Ribeiro J.M."/>
            <person name="Kopacek P."/>
        </authorList>
    </citation>
    <scope>NUCLEOTIDE SEQUENCE</scope>
    <source>
        <tissue evidence="2">Gut</tissue>
    </source>
</reference>